<proteinExistence type="predicted"/>
<evidence type="ECO:0000256" key="1">
    <source>
        <dbReference type="SAM" id="MobiDB-lite"/>
    </source>
</evidence>
<dbReference type="EMBL" id="QFNY01000134">
    <property type="protein sequence ID" value="PZP00369.1"/>
    <property type="molecule type" value="Genomic_DNA"/>
</dbReference>
<protein>
    <submittedName>
        <fullName evidence="3">DUF2786 domain-containing protein</fullName>
    </submittedName>
</protein>
<feature type="region of interest" description="Disordered" evidence="1">
    <location>
        <begin position="332"/>
        <end position="354"/>
    </location>
</feature>
<gene>
    <name evidence="3" type="ORF">DI609_06460</name>
</gene>
<feature type="domain" description="DUF2786" evidence="2">
    <location>
        <begin position="112"/>
        <end position="150"/>
    </location>
</feature>
<dbReference type="Pfam" id="PF10979">
    <property type="entry name" value="DUF2786"/>
    <property type="match status" value="1"/>
</dbReference>
<accession>A0A2W5D2R2</accession>
<dbReference type="InterPro" id="IPR024498">
    <property type="entry name" value="DUF2786"/>
</dbReference>
<sequence length="354" mass="38848">MNSYHEALSQRSIEVVIRTAQRGWSPRDLLHVLGTYCHPIIYRAAGQVPAHVTSTVLRKDWLTLEPPTSMAISTDQLVEFIQDINRLPRLSDVEALVTEKPAATSRKGKAERIREKISALLKKAESTPYEEEASALIAKAQSLQNRYRLEDSAGISPTAFVSRRIHISAPYINHKSTLLSVIADRNGCSALQVHPKGIVSVFGTEEDVQHVVDLFGSLQRQCDWHMRHGDHASTARRSGNLASFRRSFILAYAARIGEILDSTNNSAPPASESMAPDGSSADEHSLMLMEKNLSVLDQRRRDAEAVRDLFFPNARTMSLSIGSRIGMSAGTTAADKSHLGGDSAGVNGRRQLTG</sequence>
<organism evidence="3 4">
    <name type="scientific">Corynebacterium urealyticum</name>
    <dbReference type="NCBI Taxonomy" id="43771"/>
    <lineage>
        <taxon>Bacteria</taxon>
        <taxon>Bacillati</taxon>
        <taxon>Actinomycetota</taxon>
        <taxon>Actinomycetes</taxon>
        <taxon>Mycobacteriales</taxon>
        <taxon>Corynebacteriaceae</taxon>
        <taxon>Corynebacterium</taxon>
    </lineage>
</organism>
<reference evidence="3 4" key="1">
    <citation type="submission" date="2017-11" db="EMBL/GenBank/DDBJ databases">
        <title>Infants hospitalized years apart are colonized by the same room-sourced microbial strains.</title>
        <authorList>
            <person name="Brooks B."/>
            <person name="Olm M.R."/>
            <person name="Firek B.A."/>
            <person name="Baker R."/>
            <person name="Thomas B.C."/>
            <person name="Morowitz M.J."/>
            <person name="Banfield J.F."/>
        </authorList>
    </citation>
    <scope>NUCLEOTIDE SEQUENCE [LARGE SCALE GENOMIC DNA]</scope>
    <source>
        <strain evidence="3">S2_012_000_R3_87</strain>
    </source>
</reference>
<name>A0A2W5D2R2_9CORY</name>
<evidence type="ECO:0000313" key="3">
    <source>
        <dbReference type="EMBL" id="PZP00369.1"/>
    </source>
</evidence>
<comment type="caution">
    <text evidence="3">The sequence shown here is derived from an EMBL/GenBank/DDBJ whole genome shotgun (WGS) entry which is preliminary data.</text>
</comment>
<evidence type="ECO:0000313" key="4">
    <source>
        <dbReference type="Proteomes" id="UP000249451"/>
    </source>
</evidence>
<dbReference type="AlphaFoldDB" id="A0A2W5D2R2"/>
<dbReference type="Proteomes" id="UP000249451">
    <property type="component" value="Unassembled WGS sequence"/>
</dbReference>
<evidence type="ECO:0000259" key="2">
    <source>
        <dbReference type="Pfam" id="PF10979"/>
    </source>
</evidence>